<reference evidence="8" key="1">
    <citation type="submission" date="2025-08" db="UniProtKB">
        <authorList>
            <consortium name="Ensembl"/>
        </authorList>
    </citation>
    <scope>IDENTIFICATION</scope>
</reference>
<evidence type="ECO:0000259" key="7">
    <source>
        <dbReference type="PROSITE" id="PS50871"/>
    </source>
</evidence>
<sequence length="269" mass="28290">RMALCPRSSHPLLLLLLLLQQQLLMPLTAAAADSDRSAEQDGGRCYTGMPGIPGNHGIPGNPGPIGPLGRDGRDGHDGQPGKNGDKGDQGDDGVKGDKGSAGEAGLPGKSGPMGPAGEKGDRGLQGEKGDKGEVPAAIPRSAFTVGLSGSNPRSGSPITFGKVTYNEQNHYNTFTGKFTCHFPGVYYFDYHLTGSSGSTRVSLRHNGHAVQFRYSSVMAYYSLSGASFLRLTKGDEVWLQTESSHTKVYTDSGADGTFSGFLLYPDLPL</sequence>
<dbReference type="Pfam" id="PF00386">
    <property type="entry name" value="C1q"/>
    <property type="match status" value="1"/>
</dbReference>
<comment type="subcellular location">
    <subcellularLocation>
        <location evidence="1">Secreted</location>
    </subcellularLocation>
</comment>
<organism evidence="8">
    <name type="scientific">Petromyzon marinus</name>
    <name type="common">Sea lamprey</name>
    <dbReference type="NCBI Taxonomy" id="7757"/>
    <lineage>
        <taxon>Eukaryota</taxon>
        <taxon>Metazoa</taxon>
        <taxon>Chordata</taxon>
        <taxon>Craniata</taxon>
        <taxon>Vertebrata</taxon>
        <taxon>Cyclostomata</taxon>
        <taxon>Hyperoartia</taxon>
        <taxon>Petromyzontiformes</taxon>
        <taxon>Petromyzontidae</taxon>
        <taxon>Petromyzon</taxon>
    </lineage>
</organism>
<keyword evidence="3 6" id="KW-0732">Signal</keyword>
<dbReference type="Gene3D" id="2.60.120.40">
    <property type="match status" value="1"/>
</dbReference>
<dbReference type="SUPFAM" id="SSF49842">
    <property type="entry name" value="TNF-like"/>
    <property type="match status" value="1"/>
</dbReference>
<name>S4RWT4_PETMA</name>
<feature type="chain" id="PRO_5004532668" evidence="6">
    <location>
        <begin position="32"/>
        <end position="269"/>
    </location>
</feature>
<dbReference type="GeneTree" id="ENSGT00940000159828"/>
<evidence type="ECO:0000256" key="3">
    <source>
        <dbReference type="ARBA" id="ARBA00022729"/>
    </source>
</evidence>
<dbReference type="GO" id="GO:0005581">
    <property type="term" value="C:collagen trimer"/>
    <property type="evidence" value="ECO:0007669"/>
    <property type="project" value="UniProtKB-KW"/>
</dbReference>
<dbReference type="Pfam" id="PF01391">
    <property type="entry name" value="Collagen"/>
    <property type="match status" value="1"/>
</dbReference>
<dbReference type="PROSITE" id="PS50871">
    <property type="entry name" value="C1Q"/>
    <property type="match status" value="1"/>
</dbReference>
<evidence type="ECO:0000313" key="8">
    <source>
        <dbReference type="Ensembl" id="ENSPMAP00000009674.1"/>
    </source>
</evidence>
<feature type="compositionally biased region" description="Basic and acidic residues" evidence="5">
    <location>
        <begin position="33"/>
        <end position="42"/>
    </location>
</feature>
<feature type="compositionally biased region" description="Basic and acidic residues" evidence="5">
    <location>
        <begin position="70"/>
        <end position="100"/>
    </location>
</feature>
<evidence type="ECO:0000256" key="5">
    <source>
        <dbReference type="SAM" id="MobiDB-lite"/>
    </source>
</evidence>
<dbReference type="STRING" id="7757.ENSPMAP00000009674"/>
<feature type="signal peptide" evidence="6">
    <location>
        <begin position="1"/>
        <end position="31"/>
    </location>
</feature>
<keyword evidence="4" id="KW-0176">Collagen</keyword>
<feature type="compositionally biased region" description="Basic and acidic residues" evidence="5">
    <location>
        <begin position="118"/>
        <end position="133"/>
    </location>
</feature>
<keyword evidence="2" id="KW-0964">Secreted</keyword>
<evidence type="ECO:0000256" key="1">
    <source>
        <dbReference type="ARBA" id="ARBA00004613"/>
    </source>
</evidence>
<dbReference type="PANTHER" id="PTHR15427">
    <property type="entry name" value="EMILIN ELASTIN MICROFIBRIL INTERFACE-LOCATED PROTEIN ELASTIN MICROFIBRIL INTERFACER"/>
    <property type="match status" value="1"/>
</dbReference>
<evidence type="ECO:0000256" key="6">
    <source>
        <dbReference type="SAM" id="SignalP"/>
    </source>
</evidence>
<dbReference type="GO" id="GO:0005576">
    <property type="term" value="C:extracellular region"/>
    <property type="evidence" value="ECO:0007669"/>
    <property type="project" value="UniProtKB-SubCell"/>
</dbReference>
<dbReference type="InterPro" id="IPR001073">
    <property type="entry name" value="C1q_dom"/>
</dbReference>
<protein>
    <submittedName>
        <fullName evidence="8">Adiponectin, C1Q and collagen domain containing</fullName>
    </submittedName>
</protein>
<dbReference type="InterPro" id="IPR050392">
    <property type="entry name" value="Collagen/C1q_domain"/>
</dbReference>
<dbReference type="FunFam" id="2.60.120.40:FF:000001">
    <property type="entry name" value="Complement C1q B chain"/>
    <property type="match status" value="1"/>
</dbReference>
<proteinExistence type="predicted"/>
<dbReference type="HOGENOM" id="CLU_001074_0_2_1"/>
<feature type="domain" description="C1q" evidence="7">
    <location>
        <begin position="136"/>
        <end position="269"/>
    </location>
</feature>
<dbReference type="InterPro" id="IPR008160">
    <property type="entry name" value="Collagen"/>
</dbReference>
<feature type="compositionally biased region" description="Low complexity" evidence="5">
    <location>
        <begin position="50"/>
        <end position="59"/>
    </location>
</feature>
<dbReference type="Ensembl" id="ENSPMAT00000009715.1">
    <property type="protein sequence ID" value="ENSPMAP00000009674.1"/>
    <property type="gene ID" value="ENSPMAG00000008778.1"/>
</dbReference>
<dbReference type="PRINTS" id="PR00007">
    <property type="entry name" value="COMPLEMNTC1Q"/>
</dbReference>
<dbReference type="PANTHER" id="PTHR15427:SF21">
    <property type="entry name" value="COMPLEMENT C1Q AND TUMOR NECROSIS FACTOR-RELATED PROTEIN 9A"/>
    <property type="match status" value="1"/>
</dbReference>
<dbReference type="AlphaFoldDB" id="S4RWT4"/>
<dbReference type="SMART" id="SM00110">
    <property type="entry name" value="C1Q"/>
    <property type="match status" value="1"/>
</dbReference>
<reference evidence="8" key="2">
    <citation type="submission" date="2025-09" db="UniProtKB">
        <authorList>
            <consortium name="Ensembl"/>
        </authorList>
    </citation>
    <scope>IDENTIFICATION</scope>
</reference>
<evidence type="ECO:0000256" key="2">
    <source>
        <dbReference type="ARBA" id="ARBA00022525"/>
    </source>
</evidence>
<gene>
    <name evidence="8" type="primary">LOC116951000</name>
</gene>
<dbReference type="OMA" id="HYYDISG"/>
<feature type="region of interest" description="Disordered" evidence="5">
    <location>
        <begin position="32"/>
        <end position="136"/>
    </location>
</feature>
<accession>S4RWT4</accession>
<dbReference type="InterPro" id="IPR008983">
    <property type="entry name" value="Tumour_necrosis_fac-like_dom"/>
</dbReference>
<evidence type="ECO:0000256" key="4">
    <source>
        <dbReference type="ARBA" id="ARBA00023119"/>
    </source>
</evidence>